<protein>
    <submittedName>
        <fullName evidence="2">Uncharacterized protein</fullName>
    </submittedName>
</protein>
<feature type="compositionally biased region" description="Basic and acidic residues" evidence="1">
    <location>
        <begin position="401"/>
        <end position="412"/>
    </location>
</feature>
<dbReference type="AlphaFoldDB" id="A0A2M3Z6C3"/>
<feature type="region of interest" description="Disordered" evidence="1">
    <location>
        <begin position="270"/>
        <end position="428"/>
    </location>
</feature>
<sequence>MDSNKNEDYNTTNSSSSTIGQNGSSGNNGVHFAGGGAADPAGVDASCIVVKAVSAAKYQNHFNNNNLIEQENLMPPVNDNRMLGNDHETANGEAVDVPIKDKVFSENGSTRSSSLFAQLTPPPTAPAACRSNGEEQLLTNHHTASVECLTNSFSGITNGVTNAYIRTPNGVAANGDNPTEEPGQAQLVTVANAKPDEGLVPMPDEGDNFSDNNSIGNLSYISENGLVEEIILLPNNAYSDDDNGSTSDDCIYAYRGGEPGGIAGQLLELRGDQPPDDETDFLEMDFDPEPSSEMENFDSHREATLGDDDGNGAAFALGRSGEMSSAVDRTIRNGSRESPVVSSPQQRLESEPNELHNQSADKQHHSANDSEDYPLGSLLSSPTGGIVVSSHLQSVAESSQSEEHATKHEGQESVKATASEQRSNTECPMERIQDHQTGAIPKNVPSSHYAAASSINLERPAPTRGSSNSKNLKLDLNLCGTRSTYPYYDQRAYVDYVLPPTDQRPMPIGEEEEEEENSCLDCAEQQFLMATKQDHTLQRLCRVCSAKGRRARQSNATKSSGRGTDGRQLPEFYGFNDTGQHHYDEPVSVCDGDESVEEMLLNMRAEQLAFEALNKVNALKETPPSGGHSQGEETLFRTVRSTTASSALSGAPPISSTQPDQEVPLDYFQGGCPEHTVTIYTINCGELTIIEALTRIGVAPNLDVLRQYFNEQYEVDTSKMNIPKYLLHMSKRDCNYKKLIEAIKSCCDDETLDVQYYPLDPFSDTPEIVQISSSEIAKRWTANTDLRQLIHFKHKHFHTLNVLGKIVNILRQPSRGRHTNHMVSIPQYYKSGSITITRIDS</sequence>
<accession>A0A2M3Z6C3</accession>
<feature type="compositionally biased region" description="Basic and acidic residues" evidence="1">
    <location>
        <begin position="348"/>
        <end position="368"/>
    </location>
</feature>
<organism evidence="2">
    <name type="scientific">Anopheles braziliensis</name>
    <dbReference type="NCBI Taxonomy" id="58242"/>
    <lineage>
        <taxon>Eukaryota</taxon>
        <taxon>Metazoa</taxon>
        <taxon>Ecdysozoa</taxon>
        <taxon>Arthropoda</taxon>
        <taxon>Hexapoda</taxon>
        <taxon>Insecta</taxon>
        <taxon>Pterygota</taxon>
        <taxon>Neoptera</taxon>
        <taxon>Endopterygota</taxon>
        <taxon>Diptera</taxon>
        <taxon>Nematocera</taxon>
        <taxon>Culicoidea</taxon>
        <taxon>Culicidae</taxon>
        <taxon>Anophelinae</taxon>
        <taxon>Anopheles</taxon>
    </lineage>
</organism>
<feature type="compositionally biased region" description="Acidic residues" evidence="1">
    <location>
        <begin position="274"/>
        <end position="296"/>
    </location>
</feature>
<evidence type="ECO:0000313" key="2">
    <source>
        <dbReference type="EMBL" id="MBW23998.1"/>
    </source>
</evidence>
<proteinExistence type="predicted"/>
<evidence type="ECO:0000256" key="1">
    <source>
        <dbReference type="SAM" id="MobiDB-lite"/>
    </source>
</evidence>
<name>A0A2M3Z6C3_9DIPT</name>
<feature type="compositionally biased region" description="Polar residues" evidence="1">
    <location>
        <begin position="414"/>
        <end position="426"/>
    </location>
</feature>
<feature type="region of interest" description="Disordered" evidence="1">
    <location>
        <begin position="1"/>
        <end position="26"/>
    </location>
</feature>
<reference evidence="2" key="1">
    <citation type="submission" date="2018-01" db="EMBL/GenBank/DDBJ databases">
        <title>An insight into the sialome of Amazonian anophelines.</title>
        <authorList>
            <person name="Ribeiro J.M."/>
            <person name="Scarpassa V."/>
            <person name="Calvo E."/>
        </authorList>
    </citation>
    <scope>NUCLEOTIDE SEQUENCE</scope>
    <source>
        <tissue evidence="2">Salivary glands</tissue>
    </source>
</reference>
<feature type="compositionally biased region" description="Low complexity" evidence="1">
    <location>
        <begin position="10"/>
        <end position="26"/>
    </location>
</feature>
<dbReference type="EMBL" id="GGFM01003247">
    <property type="protein sequence ID" value="MBW23998.1"/>
    <property type="molecule type" value="Transcribed_RNA"/>
</dbReference>
<feature type="compositionally biased region" description="Polar residues" evidence="1">
    <location>
        <begin position="390"/>
        <end position="399"/>
    </location>
</feature>